<name>A0A9P3GEH3_9APHY</name>
<comment type="caution">
    <text evidence="2">The sequence shown here is derived from an EMBL/GenBank/DDBJ whole genome shotgun (WGS) entry which is preliminary data.</text>
</comment>
<feature type="compositionally biased region" description="Polar residues" evidence="1">
    <location>
        <begin position="48"/>
        <end position="71"/>
    </location>
</feature>
<accession>A0A9P3GEH3</accession>
<protein>
    <submittedName>
        <fullName evidence="2">Uncharacterized protein</fullName>
    </submittedName>
</protein>
<keyword evidence="3" id="KW-1185">Reference proteome</keyword>
<proteinExistence type="predicted"/>
<sequence>MPDRATAPTSALPLAANLVCVFGHDDIRDRGCALTGTSTLKRAYSSVVEKSTPGTTSEDSSSQAGATFAGS</sequence>
<gene>
    <name evidence="2" type="ORF">PsYK624_103750</name>
</gene>
<reference evidence="2 3" key="1">
    <citation type="submission" date="2021-08" db="EMBL/GenBank/DDBJ databases">
        <title>Draft Genome Sequence of Phanerochaete sordida strain YK-624.</title>
        <authorList>
            <person name="Mori T."/>
            <person name="Dohra H."/>
            <person name="Suzuki T."/>
            <person name="Kawagishi H."/>
            <person name="Hirai H."/>
        </authorList>
    </citation>
    <scope>NUCLEOTIDE SEQUENCE [LARGE SCALE GENOMIC DNA]</scope>
    <source>
        <strain evidence="2 3">YK-624</strain>
    </source>
</reference>
<evidence type="ECO:0000256" key="1">
    <source>
        <dbReference type="SAM" id="MobiDB-lite"/>
    </source>
</evidence>
<feature type="region of interest" description="Disordered" evidence="1">
    <location>
        <begin position="45"/>
        <end position="71"/>
    </location>
</feature>
<evidence type="ECO:0000313" key="2">
    <source>
        <dbReference type="EMBL" id="GJE94207.1"/>
    </source>
</evidence>
<dbReference type="AlphaFoldDB" id="A0A9P3GEH3"/>
<dbReference type="Proteomes" id="UP000703269">
    <property type="component" value="Unassembled WGS sequence"/>
</dbReference>
<organism evidence="2 3">
    <name type="scientific">Phanerochaete sordida</name>
    <dbReference type="NCBI Taxonomy" id="48140"/>
    <lineage>
        <taxon>Eukaryota</taxon>
        <taxon>Fungi</taxon>
        <taxon>Dikarya</taxon>
        <taxon>Basidiomycota</taxon>
        <taxon>Agaricomycotina</taxon>
        <taxon>Agaricomycetes</taxon>
        <taxon>Polyporales</taxon>
        <taxon>Phanerochaetaceae</taxon>
        <taxon>Phanerochaete</taxon>
    </lineage>
</organism>
<evidence type="ECO:0000313" key="3">
    <source>
        <dbReference type="Proteomes" id="UP000703269"/>
    </source>
</evidence>
<dbReference type="EMBL" id="BPQB01000038">
    <property type="protein sequence ID" value="GJE94207.1"/>
    <property type="molecule type" value="Genomic_DNA"/>
</dbReference>